<keyword evidence="2" id="KW-1185">Reference proteome</keyword>
<name>A0AAV3Q922_LITER</name>
<gene>
    <name evidence="1" type="ORF">LIER_38912</name>
</gene>
<evidence type="ECO:0000313" key="2">
    <source>
        <dbReference type="Proteomes" id="UP001454036"/>
    </source>
</evidence>
<sequence length="127" mass="15688">MDILAQIQSLSNQLNELYELQNNKSRSGYPTGRQYDNGYPSTNSFYVGNQSWDPYYDCPPRGYNYDYPPHPIFEQEEHFQYLQWQKEYEEHQRFIQWQEEQEDLRREHEFNRVLEAYKAYSTTHRER</sequence>
<dbReference type="Proteomes" id="UP001454036">
    <property type="component" value="Unassembled WGS sequence"/>
</dbReference>
<comment type="caution">
    <text evidence="1">The sequence shown here is derived from an EMBL/GenBank/DDBJ whole genome shotgun (WGS) entry which is preliminary data.</text>
</comment>
<accession>A0AAV3Q922</accession>
<evidence type="ECO:0000313" key="1">
    <source>
        <dbReference type="EMBL" id="GAA0159676.1"/>
    </source>
</evidence>
<proteinExistence type="predicted"/>
<dbReference type="AlphaFoldDB" id="A0AAV3Q922"/>
<protein>
    <submittedName>
        <fullName evidence="1">Uncharacterized protein</fullName>
    </submittedName>
</protein>
<reference evidence="1 2" key="1">
    <citation type="submission" date="2024-01" db="EMBL/GenBank/DDBJ databases">
        <title>The complete chloroplast genome sequence of Lithospermum erythrorhizon: insights into the phylogenetic relationship among Boraginaceae species and the maternal lineages of purple gromwells.</title>
        <authorList>
            <person name="Okada T."/>
            <person name="Watanabe K."/>
        </authorList>
    </citation>
    <scope>NUCLEOTIDE SEQUENCE [LARGE SCALE GENOMIC DNA]</scope>
</reference>
<dbReference type="EMBL" id="BAABME010020188">
    <property type="protein sequence ID" value="GAA0159676.1"/>
    <property type="molecule type" value="Genomic_DNA"/>
</dbReference>
<organism evidence="1 2">
    <name type="scientific">Lithospermum erythrorhizon</name>
    <name type="common">Purple gromwell</name>
    <name type="synonym">Lithospermum officinale var. erythrorhizon</name>
    <dbReference type="NCBI Taxonomy" id="34254"/>
    <lineage>
        <taxon>Eukaryota</taxon>
        <taxon>Viridiplantae</taxon>
        <taxon>Streptophyta</taxon>
        <taxon>Embryophyta</taxon>
        <taxon>Tracheophyta</taxon>
        <taxon>Spermatophyta</taxon>
        <taxon>Magnoliopsida</taxon>
        <taxon>eudicotyledons</taxon>
        <taxon>Gunneridae</taxon>
        <taxon>Pentapetalae</taxon>
        <taxon>asterids</taxon>
        <taxon>lamiids</taxon>
        <taxon>Boraginales</taxon>
        <taxon>Boraginaceae</taxon>
        <taxon>Boraginoideae</taxon>
        <taxon>Lithospermeae</taxon>
        <taxon>Lithospermum</taxon>
    </lineage>
</organism>